<protein>
    <submittedName>
        <fullName evidence="2">Uncharacterized protein</fullName>
    </submittedName>
</protein>
<name>G0EQ70_BRAIP</name>
<evidence type="ECO:0000313" key="2">
    <source>
        <dbReference type="EMBL" id="AEM23328.1"/>
    </source>
</evidence>
<dbReference type="GeneID" id="44971216"/>
<feature type="coiled-coil region" evidence="1">
    <location>
        <begin position="600"/>
        <end position="627"/>
    </location>
</feature>
<evidence type="ECO:0000313" key="3">
    <source>
        <dbReference type="Proteomes" id="UP000008522"/>
    </source>
</evidence>
<dbReference type="Proteomes" id="UP000008522">
    <property type="component" value="Chromosome"/>
</dbReference>
<dbReference type="HOGENOM" id="CLU_398321_0_0_12"/>
<keyword evidence="3" id="KW-1185">Reference proteome</keyword>
<gene>
    <name evidence="2" type="ordered locus">Bint_2734</name>
</gene>
<dbReference type="RefSeq" id="WP_014489116.1">
    <property type="nucleotide sequence ID" value="NC_017243.1"/>
</dbReference>
<dbReference type="EMBL" id="CP002874">
    <property type="protein sequence ID" value="AEM23328.1"/>
    <property type="molecule type" value="Genomic_DNA"/>
</dbReference>
<organism evidence="2 3">
    <name type="scientific">Brachyspira intermedia (strain ATCC 51140 / PWS/A)</name>
    <name type="common">Serpulina intermedia</name>
    <dbReference type="NCBI Taxonomy" id="1045858"/>
    <lineage>
        <taxon>Bacteria</taxon>
        <taxon>Pseudomonadati</taxon>
        <taxon>Spirochaetota</taxon>
        <taxon>Spirochaetia</taxon>
        <taxon>Brachyspirales</taxon>
        <taxon>Brachyspiraceae</taxon>
        <taxon>Brachyspira</taxon>
    </lineage>
</organism>
<dbReference type="KEGG" id="bip:Bint_2734"/>
<dbReference type="AlphaFoldDB" id="G0EQ70"/>
<accession>G0EQ70</accession>
<sequence length="691" mass="83308">MKKESINISDRKYNIKYYSISDEKAKYPYILPSLKTLISKCKECYIVSKISGNKLHDKPYNVERVKISKTDDNTFVYNFIDIGSIKEDIKGIMTNYKDTILFFEIGVFADIYSYLRSHLQFDIINCFSNDGIIDISSIKDNIFDKLPIKKDKLIKRMQNYYDDNKNCILPAYKVHDSIFEEDKKPSNKVLYSMYHLPVLEKISELENMKLNLKDIADIFFSNDNKENINKSLVKKITLNKIKLIEESVKHLNYTELTKRIDNFKYLEEISLSKIIEHIFCLYYVLQHDSVLRDSYISSISIILDPEMEEHLSLSEYFSNDAIYFDKMFYHFVHRIKYLYLKMDIKFDCLFIGLEEYIEYQYNEVIKLCIDKYNEMKNELKDLFSELYSDDNSKMYRMHNLSHENYFDNENKFKSILNDGQHYVSLILFNYDFLKFLCSFIRFRIDYDIVEGGEEIVFSNLESKKYSNNKIYNIASIIDDINTSFYIAETLYFFNLYSIKSYKDILNSLHSCIVKLSCLNYELLKEYLNSNDIEFRNYIDEFNLMLKIAEEHKCIDDISVNSNKEVIDFLKTFEELKDVKRYEDIFINNSFFIYNQEIIYSEEDEEKLKKMEEKERKFQEEEKRERKIFFDANYKTIYKAIMYYIKVKESEDFKYDEKYLEEHFINALEYMYRVSYYKEYLIINNPNSNNNE</sequence>
<dbReference type="PATRIC" id="fig|1045858.4.peg.2733"/>
<proteinExistence type="predicted"/>
<evidence type="ECO:0000256" key="1">
    <source>
        <dbReference type="SAM" id="Coils"/>
    </source>
</evidence>
<keyword evidence="1" id="KW-0175">Coiled coil</keyword>
<reference evidence="2 3" key="1">
    <citation type="journal article" date="2011" name="BMC Genomics">
        <title>Complete genome sequence of Brachyspira intermedia reveals unique genomic features in Brachyspira species and phage-mediated horizontal gene transfer.</title>
        <authorList>
            <person name="Hafstrom T."/>
            <person name="Jansson D.S."/>
            <person name="Segerman B."/>
        </authorList>
    </citation>
    <scope>NUCLEOTIDE SEQUENCE [LARGE SCALE GENOMIC DNA]</scope>
    <source>
        <strain evidence="3">ATCC 51140 / PWS/A</strain>
    </source>
</reference>